<dbReference type="AlphaFoldDB" id="A0A8J2QDS5"/>
<feature type="region of interest" description="Disordered" evidence="1">
    <location>
        <begin position="244"/>
        <end position="274"/>
    </location>
</feature>
<organism evidence="2 3">
    <name type="scientific">Danaus chrysippus</name>
    <name type="common">African queen</name>
    <dbReference type="NCBI Taxonomy" id="151541"/>
    <lineage>
        <taxon>Eukaryota</taxon>
        <taxon>Metazoa</taxon>
        <taxon>Ecdysozoa</taxon>
        <taxon>Arthropoda</taxon>
        <taxon>Hexapoda</taxon>
        <taxon>Insecta</taxon>
        <taxon>Pterygota</taxon>
        <taxon>Neoptera</taxon>
        <taxon>Endopterygota</taxon>
        <taxon>Lepidoptera</taxon>
        <taxon>Glossata</taxon>
        <taxon>Ditrysia</taxon>
        <taxon>Papilionoidea</taxon>
        <taxon>Nymphalidae</taxon>
        <taxon>Danainae</taxon>
        <taxon>Danaini</taxon>
        <taxon>Danaina</taxon>
        <taxon>Danaus</taxon>
        <taxon>Anosia</taxon>
    </lineage>
</organism>
<feature type="compositionally biased region" description="Polar residues" evidence="1">
    <location>
        <begin position="244"/>
        <end position="265"/>
    </location>
</feature>
<protein>
    <submittedName>
        <fullName evidence="2">(African queen) hypothetical protein</fullName>
    </submittedName>
</protein>
<dbReference type="EMBL" id="CAKASE010000045">
    <property type="protein sequence ID" value="CAG9560569.1"/>
    <property type="molecule type" value="Genomic_DNA"/>
</dbReference>
<name>A0A8J2QDS5_9NEOP</name>
<keyword evidence="3" id="KW-1185">Reference proteome</keyword>
<dbReference type="OrthoDB" id="7699235at2759"/>
<evidence type="ECO:0000313" key="2">
    <source>
        <dbReference type="EMBL" id="CAG9560569.1"/>
    </source>
</evidence>
<proteinExistence type="predicted"/>
<feature type="compositionally biased region" description="Basic and acidic residues" evidence="1">
    <location>
        <begin position="122"/>
        <end position="133"/>
    </location>
</feature>
<feature type="region of interest" description="Disordered" evidence="1">
    <location>
        <begin position="122"/>
        <end position="154"/>
    </location>
</feature>
<evidence type="ECO:0000313" key="3">
    <source>
        <dbReference type="Proteomes" id="UP000789524"/>
    </source>
</evidence>
<reference evidence="2" key="1">
    <citation type="submission" date="2021-09" db="EMBL/GenBank/DDBJ databases">
        <authorList>
            <person name="Martin H S."/>
        </authorList>
    </citation>
    <scope>NUCLEOTIDE SEQUENCE</scope>
</reference>
<accession>A0A8J2QDS5</accession>
<feature type="region of interest" description="Disordered" evidence="1">
    <location>
        <begin position="1"/>
        <end position="20"/>
    </location>
</feature>
<dbReference type="Proteomes" id="UP000789524">
    <property type="component" value="Unassembled WGS sequence"/>
</dbReference>
<gene>
    <name evidence="2" type="ORF">DCHRY22_LOCUS2208</name>
</gene>
<sequence length="581" mass="67410">MPADCKKSRSNESDSIESTPQPNILLYSTFGFNDVSSHDGYVQSSQDYSAYTNRQQETPMRLYAPAFPSAIEATGSEGYYDPDQTQFAVSNDEQANVNIFQPVPINFFTSNYESFNEKKNTEQNTFDLKHDSSNHPIYGTKLNSKTRNKPAKDLNNTEYNILDSVSTVIENNNENYNNNQESSHQLKSVENQNNINYPSLNSPGSFPKVVDFTSAKKYYPSSVESKYTNPKPIYVNAFQTDEFNNNDQINNDHGSANQESSYNNNGKDDDFDKETAPVSFLNENNSPSYPRVKNNLKSNKYKPDYKEKLKTKHYNNNNDEFNKLRDLKKGYEYSTDYSTSSFHYADDKPKRKFNSSIDEVFPESSNINIVGHRFPNKEYSSLKTLPFSLPDPDTYKPSEEYLNAFKNYYSDVASTSQWGSFYKPTELPPYRKQPKKPYSYDDDDEEIVHIPKRPHSSKYGKYSDSAINEWPYSNEYKSHSPSIIKQPEWAKDYIRNKFKTEEDLLGLRNHDDFSPSYPNSFKYNDEAKEFEFENLSEKWRQNFLKSKAKESNRDYESYASDSKPIHISRPKPYAVSKTFLY</sequence>
<comment type="caution">
    <text evidence="2">The sequence shown here is derived from an EMBL/GenBank/DDBJ whole genome shotgun (WGS) entry which is preliminary data.</text>
</comment>
<evidence type="ECO:0000256" key="1">
    <source>
        <dbReference type="SAM" id="MobiDB-lite"/>
    </source>
</evidence>
<feature type="compositionally biased region" description="Basic and acidic residues" evidence="1">
    <location>
        <begin position="1"/>
        <end position="12"/>
    </location>
</feature>